<dbReference type="OrthoDB" id="9809348at2"/>
<dbReference type="AlphaFoldDB" id="A0A5C5VN78"/>
<dbReference type="PANTHER" id="PTHR43547:SF2">
    <property type="entry name" value="HYBRID SIGNAL TRANSDUCTION HISTIDINE KINASE C"/>
    <property type="match status" value="1"/>
</dbReference>
<comment type="catalytic activity">
    <reaction evidence="1">
        <text>ATP + protein L-histidine = ADP + protein N-phospho-L-histidine.</text>
        <dbReference type="EC" id="2.7.13.3"/>
    </reaction>
</comment>
<evidence type="ECO:0000259" key="18">
    <source>
        <dbReference type="PROSITE" id="PS50110"/>
    </source>
</evidence>
<feature type="domain" description="Histidine kinase" evidence="17">
    <location>
        <begin position="142"/>
        <end position="360"/>
    </location>
</feature>
<name>A0A5C5VN78_9BACT</name>
<keyword evidence="6 15" id="KW-0597">Phosphoprotein</keyword>
<keyword evidence="12 16" id="KW-1133">Transmembrane helix</keyword>
<evidence type="ECO:0000256" key="15">
    <source>
        <dbReference type="PROSITE-ProRule" id="PRU00169"/>
    </source>
</evidence>
<dbReference type="InterPro" id="IPR005467">
    <property type="entry name" value="His_kinase_dom"/>
</dbReference>
<evidence type="ECO:0000256" key="3">
    <source>
        <dbReference type="ARBA" id="ARBA00004236"/>
    </source>
</evidence>
<keyword evidence="5" id="KW-1003">Cell membrane</keyword>
<keyword evidence="11" id="KW-0067">ATP-binding</keyword>
<dbReference type="EC" id="2.7.13.3" evidence="4"/>
<evidence type="ECO:0000256" key="8">
    <source>
        <dbReference type="ARBA" id="ARBA00022692"/>
    </source>
</evidence>
<evidence type="ECO:0000256" key="14">
    <source>
        <dbReference type="ARBA" id="ARBA00023136"/>
    </source>
</evidence>
<dbReference type="Pfam" id="PF02518">
    <property type="entry name" value="HATPase_c"/>
    <property type="match status" value="1"/>
</dbReference>
<dbReference type="InterPro" id="IPR038318">
    <property type="entry name" value="KdpD_sf"/>
</dbReference>
<dbReference type="PANTHER" id="PTHR43547">
    <property type="entry name" value="TWO-COMPONENT HISTIDINE KINASE"/>
    <property type="match status" value="1"/>
</dbReference>
<reference evidence="19 20" key="1">
    <citation type="submission" date="2019-02" db="EMBL/GenBank/DDBJ databases">
        <title>Deep-cultivation of Planctomycetes and their phenomic and genomic characterization uncovers novel biology.</title>
        <authorList>
            <person name="Wiegand S."/>
            <person name="Jogler M."/>
            <person name="Boedeker C."/>
            <person name="Pinto D."/>
            <person name="Vollmers J."/>
            <person name="Rivas-Marin E."/>
            <person name="Kohn T."/>
            <person name="Peeters S.H."/>
            <person name="Heuer A."/>
            <person name="Rast P."/>
            <person name="Oberbeckmann S."/>
            <person name="Bunk B."/>
            <person name="Jeske O."/>
            <person name="Meyerdierks A."/>
            <person name="Storesund J.E."/>
            <person name="Kallscheuer N."/>
            <person name="Luecker S."/>
            <person name="Lage O.M."/>
            <person name="Pohl T."/>
            <person name="Merkel B.J."/>
            <person name="Hornburger P."/>
            <person name="Mueller R.-W."/>
            <person name="Bruemmer F."/>
            <person name="Labrenz M."/>
            <person name="Spormann A.M."/>
            <person name="Op Den Camp H."/>
            <person name="Overmann J."/>
            <person name="Amann R."/>
            <person name="Jetten M.S.M."/>
            <person name="Mascher T."/>
            <person name="Medema M.H."/>
            <person name="Devos D.P."/>
            <person name="Kaster A.-K."/>
            <person name="Ovreas L."/>
            <person name="Rohde M."/>
            <person name="Galperin M.Y."/>
            <person name="Jogler C."/>
        </authorList>
    </citation>
    <scope>NUCLEOTIDE SEQUENCE [LARGE SCALE GENOMIC DNA]</scope>
    <source>
        <strain evidence="19 20">Enr8</strain>
    </source>
</reference>
<dbReference type="SMART" id="SM00448">
    <property type="entry name" value="REC"/>
    <property type="match status" value="1"/>
</dbReference>
<keyword evidence="8 16" id="KW-0812">Transmembrane</keyword>
<keyword evidence="14 16" id="KW-0472">Membrane</keyword>
<dbReference type="InterPro" id="IPR003661">
    <property type="entry name" value="HisK_dim/P_dom"/>
</dbReference>
<keyword evidence="20" id="KW-1185">Reference proteome</keyword>
<keyword evidence="13" id="KW-0902">Two-component regulatory system</keyword>
<organism evidence="19 20">
    <name type="scientific">Blastopirellula retiformator</name>
    <dbReference type="NCBI Taxonomy" id="2527970"/>
    <lineage>
        <taxon>Bacteria</taxon>
        <taxon>Pseudomonadati</taxon>
        <taxon>Planctomycetota</taxon>
        <taxon>Planctomycetia</taxon>
        <taxon>Pirellulales</taxon>
        <taxon>Pirellulaceae</taxon>
        <taxon>Blastopirellula</taxon>
    </lineage>
</organism>
<dbReference type="CDD" id="cd17580">
    <property type="entry name" value="REC_2_DhkD-like"/>
    <property type="match status" value="1"/>
</dbReference>
<gene>
    <name evidence="19" type="primary">luxQ_1</name>
    <name evidence="19" type="ORF">Enr8_10500</name>
</gene>
<dbReference type="SUPFAM" id="SSF47384">
    <property type="entry name" value="Homodimeric domain of signal transducing histidine kinase"/>
    <property type="match status" value="1"/>
</dbReference>
<dbReference type="PRINTS" id="PR00344">
    <property type="entry name" value="BCTRLSENSOR"/>
</dbReference>
<dbReference type="SUPFAM" id="SSF55874">
    <property type="entry name" value="ATPase domain of HSP90 chaperone/DNA topoisomerase II/histidine kinase"/>
    <property type="match status" value="1"/>
</dbReference>
<evidence type="ECO:0000256" key="5">
    <source>
        <dbReference type="ARBA" id="ARBA00022475"/>
    </source>
</evidence>
<accession>A0A5C5VN78</accession>
<keyword evidence="10 19" id="KW-0418">Kinase</keyword>
<dbReference type="SMART" id="SM00388">
    <property type="entry name" value="HisKA"/>
    <property type="match status" value="1"/>
</dbReference>
<evidence type="ECO:0000256" key="16">
    <source>
        <dbReference type="SAM" id="Phobius"/>
    </source>
</evidence>
<evidence type="ECO:0000313" key="19">
    <source>
        <dbReference type="EMBL" id="TWT39351.1"/>
    </source>
</evidence>
<keyword evidence="9" id="KW-0547">Nucleotide-binding</keyword>
<evidence type="ECO:0000256" key="6">
    <source>
        <dbReference type="ARBA" id="ARBA00022553"/>
    </source>
</evidence>
<dbReference type="SUPFAM" id="SSF52172">
    <property type="entry name" value="CheY-like"/>
    <property type="match status" value="1"/>
</dbReference>
<dbReference type="Pfam" id="PF13493">
    <property type="entry name" value="DUF4118"/>
    <property type="match status" value="1"/>
</dbReference>
<feature type="transmembrane region" description="Helical" evidence="16">
    <location>
        <begin position="86"/>
        <end position="105"/>
    </location>
</feature>
<evidence type="ECO:0000313" key="20">
    <source>
        <dbReference type="Proteomes" id="UP000318878"/>
    </source>
</evidence>
<evidence type="ECO:0000256" key="11">
    <source>
        <dbReference type="ARBA" id="ARBA00022840"/>
    </source>
</evidence>
<evidence type="ECO:0000256" key="12">
    <source>
        <dbReference type="ARBA" id="ARBA00022989"/>
    </source>
</evidence>
<dbReference type="Gene3D" id="3.30.565.10">
    <property type="entry name" value="Histidine kinase-like ATPase, C-terminal domain"/>
    <property type="match status" value="1"/>
</dbReference>
<evidence type="ECO:0000256" key="10">
    <source>
        <dbReference type="ARBA" id="ARBA00022777"/>
    </source>
</evidence>
<feature type="domain" description="Response regulatory" evidence="18">
    <location>
        <begin position="381"/>
        <end position="497"/>
    </location>
</feature>
<dbReference type="RefSeq" id="WP_146429527.1">
    <property type="nucleotide sequence ID" value="NZ_SJPF01000001.1"/>
</dbReference>
<dbReference type="SMART" id="SM00387">
    <property type="entry name" value="HATPase_c"/>
    <property type="match status" value="1"/>
</dbReference>
<dbReference type="Pfam" id="PF00512">
    <property type="entry name" value="HisKA"/>
    <property type="match status" value="1"/>
</dbReference>
<dbReference type="CDD" id="cd00082">
    <property type="entry name" value="HisKA"/>
    <property type="match status" value="1"/>
</dbReference>
<dbReference type="InterPro" id="IPR011006">
    <property type="entry name" value="CheY-like_superfamily"/>
</dbReference>
<dbReference type="PROSITE" id="PS50109">
    <property type="entry name" value="HIS_KIN"/>
    <property type="match status" value="1"/>
</dbReference>
<dbReference type="Gene3D" id="3.40.50.2300">
    <property type="match status" value="1"/>
</dbReference>
<dbReference type="Gene3D" id="1.10.287.130">
    <property type="match status" value="1"/>
</dbReference>
<dbReference type="GO" id="GO:0005886">
    <property type="term" value="C:plasma membrane"/>
    <property type="evidence" value="ECO:0007669"/>
    <property type="project" value="UniProtKB-SubCell"/>
</dbReference>
<dbReference type="InterPro" id="IPR004358">
    <property type="entry name" value="Sig_transdc_His_kin-like_C"/>
</dbReference>
<keyword evidence="7 19" id="KW-0808">Transferase</keyword>
<dbReference type="Proteomes" id="UP000318878">
    <property type="component" value="Unassembled WGS sequence"/>
</dbReference>
<proteinExistence type="predicted"/>
<comment type="subcellular location">
    <subcellularLocation>
        <location evidence="3">Cell membrane</location>
    </subcellularLocation>
    <subcellularLocation>
        <location evidence="2">Membrane</location>
        <topology evidence="2">Multi-pass membrane protein</topology>
    </subcellularLocation>
</comment>
<feature type="modified residue" description="4-aspartylphosphate" evidence="15">
    <location>
        <position position="430"/>
    </location>
</feature>
<protein>
    <recommendedName>
        <fullName evidence="4">histidine kinase</fullName>
        <ecNumber evidence="4">2.7.13.3</ecNumber>
    </recommendedName>
</protein>
<dbReference type="Gene3D" id="1.20.120.620">
    <property type="entry name" value="Backbone structure of the membrane domain of e. Coli histidine kinase receptor kdpd"/>
    <property type="match status" value="1"/>
</dbReference>
<dbReference type="PROSITE" id="PS50110">
    <property type="entry name" value="RESPONSE_REGULATORY"/>
    <property type="match status" value="1"/>
</dbReference>
<dbReference type="Pfam" id="PF00072">
    <property type="entry name" value="Response_reg"/>
    <property type="match status" value="1"/>
</dbReference>
<dbReference type="InterPro" id="IPR003594">
    <property type="entry name" value="HATPase_dom"/>
</dbReference>
<evidence type="ECO:0000256" key="1">
    <source>
        <dbReference type="ARBA" id="ARBA00000085"/>
    </source>
</evidence>
<evidence type="ECO:0000256" key="2">
    <source>
        <dbReference type="ARBA" id="ARBA00004141"/>
    </source>
</evidence>
<dbReference type="EMBL" id="SJPF01000001">
    <property type="protein sequence ID" value="TWT39351.1"/>
    <property type="molecule type" value="Genomic_DNA"/>
</dbReference>
<feature type="transmembrane region" description="Helical" evidence="16">
    <location>
        <begin position="12"/>
        <end position="29"/>
    </location>
</feature>
<feature type="transmembrane region" description="Helical" evidence="16">
    <location>
        <begin position="41"/>
        <end position="74"/>
    </location>
</feature>
<evidence type="ECO:0000256" key="4">
    <source>
        <dbReference type="ARBA" id="ARBA00012438"/>
    </source>
</evidence>
<evidence type="ECO:0000259" key="17">
    <source>
        <dbReference type="PROSITE" id="PS50109"/>
    </source>
</evidence>
<dbReference type="InterPro" id="IPR036097">
    <property type="entry name" value="HisK_dim/P_sf"/>
</dbReference>
<dbReference type="InterPro" id="IPR025201">
    <property type="entry name" value="KdpD_TM"/>
</dbReference>
<comment type="caution">
    <text evidence="19">The sequence shown here is derived from an EMBL/GenBank/DDBJ whole genome shotgun (WGS) entry which is preliminary data.</text>
</comment>
<dbReference type="InterPro" id="IPR001789">
    <property type="entry name" value="Sig_transdc_resp-reg_receiver"/>
</dbReference>
<evidence type="ECO:0000256" key="7">
    <source>
        <dbReference type="ARBA" id="ARBA00022679"/>
    </source>
</evidence>
<evidence type="ECO:0000256" key="13">
    <source>
        <dbReference type="ARBA" id="ARBA00023012"/>
    </source>
</evidence>
<sequence length="501" mass="55214">MRNGWNEQFRGFMFAIAATAAALWVRTLLHPILEDRLPFGVFYLSVIISAWLGGTASAVVAMVLGMVAAAHFIIPPQSSLLIAEPADWVSLLIYAIVGAVTIVTFEKTRCEQREAEQRSCENQELTETLKRSDLQKDEYLALLAHELRNPLAPIATSVDLMARCRDDGRRFDALRRAVLRQLSQLVRIVDDLLDVSRYLQGKMRLLRDPFDLREAVGAAVEMVQPQIDERQHDVRLLIPDVAIGVSGDRVRLVQVVSNLLSNSAKYTPRGGRICIDLRAENGEAVLSVSDNGIGIADDDRRRIFEAFAQVDSSHTRDHGGLGLGLALVKQLCELHEGTVDVISRGPGKGSRFEIRLPLVELPTPSVRVVEKQESIDLESTSVLIVDDNRDAAETLSMLLTFEGMNATVAYDGPMALDLLRKQKPAFILLDIGLPGMDGYEVARRIRADHGQDGVKIIALTGWGGPEDRRRTKEAGFDDHVVKPVDPANLVSLLRGAQPQSA</sequence>
<dbReference type="GO" id="GO:0005524">
    <property type="term" value="F:ATP binding"/>
    <property type="evidence" value="ECO:0007669"/>
    <property type="project" value="UniProtKB-KW"/>
</dbReference>
<dbReference type="FunFam" id="3.30.565.10:FF:000023">
    <property type="entry name" value="PAS domain-containing sensor histidine kinase"/>
    <property type="match status" value="1"/>
</dbReference>
<dbReference type="GO" id="GO:0000155">
    <property type="term" value="F:phosphorelay sensor kinase activity"/>
    <property type="evidence" value="ECO:0007669"/>
    <property type="project" value="InterPro"/>
</dbReference>
<evidence type="ECO:0000256" key="9">
    <source>
        <dbReference type="ARBA" id="ARBA00022741"/>
    </source>
</evidence>
<dbReference type="InterPro" id="IPR036890">
    <property type="entry name" value="HATPase_C_sf"/>
</dbReference>